<comment type="subcellular location">
    <subcellularLocation>
        <location evidence="1">Cytoplasm</location>
        <location evidence="1">Cytoskeleton</location>
        <location evidence="1">Cilium basal body</location>
    </subcellularLocation>
</comment>
<keyword evidence="7 11" id="KW-0067">ATP-binding</keyword>
<keyword evidence="8" id="KW-0969">Cilium</keyword>
<dbReference type="PANTHER" id="PTHR12241">
    <property type="entry name" value="TUBULIN POLYGLUTAMYLASE"/>
    <property type="match status" value="1"/>
</dbReference>
<keyword evidence="4" id="KW-0436">Ligase</keyword>
<dbReference type="EMBL" id="JWZX01003227">
    <property type="protein sequence ID" value="KOO23032.1"/>
    <property type="molecule type" value="Genomic_DNA"/>
</dbReference>
<evidence type="ECO:0000256" key="6">
    <source>
        <dbReference type="ARBA" id="ARBA00022741"/>
    </source>
</evidence>
<keyword evidence="5" id="KW-0493">Microtubule</keyword>
<evidence type="ECO:0000256" key="11">
    <source>
        <dbReference type="PROSITE-ProRule" id="PRU00409"/>
    </source>
</evidence>
<dbReference type="GO" id="GO:0000226">
    <property type="term" value="P:microtubule cytoskeleton organization"/>
    <property type="evidence" value="ECO:0007669"/>
    <property type="project" value="TreeGrafter"/>
</dbReference>
<evidence type="ECO:0000259" key="13">
    <source>
        <dbReference type="PROSITE" id="PS50975"/>
    </source>
</evidence>
<evidence type="ECO:0000313" key="15">
    <source>
        <dbReference type="Proteomes" id="UP000037460"/>
    </source>
</evidence>
<feature type="domain" description="ATP-grasp" evidence="13">
    <location>
        <begin position="92"/>
        <end position="350"/>
    </location>
</feature>
<dbReference type="GO" id="GO:0070740">
    <property type="term" value="F:tubulin-glutamic acid ligase activity"/>
    <property type="evidence" value="ECO:0007669"/>
    <property type="project" value="TreeGrafter"/>
</dbReference>
<evidence type="ECO:0000256" key="4">
    <source>
        <dbReference type="ARBA" id="ARBA00022598"/>
    </source>
</evidence>
<gene>
    <name evidence="14" type="ORF">Ctob_001036</name>
</gene>
<evidence type="ECO:0000256" key="10">
    <source>
        <dbReference type="ARBA" id="ARBA00023273"/>
    </source>
</evidence>
<dbReference type="SUPFAM" id="SSF56059">
    <property type="entry name" value="Glutathione synthetase ATP-binding domain-like"/>
    <property type="match status" value="1"/>
</dbReference>
<dbReference type="GO" id="GO:0005874">
    <property type="term" value="C:microtubule"/>
    <property type="evidence" value="ECO:0007669"/>
    <property type="project" value="UniProtKB-KW"/>
</dbReference>
<dbReference type="Gene3D" id="3.30.470.20">
    <property type="entry name" value="ATP-grasp fold, B domain"/>
    <property type="match status" value="1"/>
</dbReference>
<dbReference type="AlphaFoldDB" id="A0A0M0J9M2"/>
<dbReference type="FunFam" id="3.30.470.20:FF:000033">
    <property type="entry name" value="Probable tubulin polyglutamylase TTLL1"/>
    <property type="match status" value="1"/>
</dbReference>
<evidence type="ECO:0000256" key="1">
    <source>
        <dbReference type="ARBA" id="ARBA00004120"/>
    </source>
</evidence>
<dbReference type="GO" id="GO:0005524">
    <property type="term" value="F:ATP binding"/>
    <property type="evidence" value="ECO:0007669"/>
    <property type="project" value="UniProtKB-UniRule"/>
</dbReference>
<feature type="compositionally biased region" description="Basic and acidic residues" evidence="12">
    <location>
        <begin position="418"/>
        <end position="428"/>
    </location>
</feature>
<sequence length="453" mass="50440">MALRWRVDHDKHVLLTNFARRGWTRATDDGDWNFYWADKEGTRQIFSAESGVRLHDGQVISHFPNHYELTRKDLMVKNIKRYRKEVERTWLERIDGASGLPMPDLDIIPTTLLLPNDFSLFVEEYKKSPSLMWIMKPTSKCQGKGIFIINKLAQVKKWAASRSAQLASRDAYVISRYINDPLLIGGKKFDLRIYVLVTSYRPLKVYIYRHGFARFTTVNYSNDAHDLDNELMHLTNVAIQKHSEGYSHSHGGKWSLRNLRLYVEGTRGTEAAVKLMADIGWIIIHSLKAVQNVIINDKHCFEMYGYDILIDSSLKPWLLEVNASPSLSTTTATDRALKTALISEVIDIVLPPSFFEHAGRQSTGPYIPGAPAAAATSRRGSAAADASADGACAPGSGLPSGGGFEVLYDEAVELDAERARKEASEMSRGRAGSRPTHTGGRGAAGRSGSSWAP</sequence>
<dbReference type="Proteomes" id="UP000037460">
    <property type="component" value="Unassembled WGS sequence"/>
</dbReference>
<reference evidence="15" key="1">
    <citation type="journal article" date="2015" name="PLoS Genet.">
        <title>Genome Sequence and Transcriptome Analyses of Chrysochromulina tobin: Metabolic Tools for Enhanced Algal Fitness in the Prominent Order Prymnesiales (Haptophyceae).</title>
        <authorList>
            <person name="Hovde B.T."/>
            <person name="Deodato C.R."/>
            <person name="Hunsperger H.M."/>
            <person name="Ryken S.A."/>
            <person name="Yost W."/>
            <person name="Jha R.K."/>
            <person name="Patterson J."/>
            <person name="Monnat R.J. Jr."/>
            <person name="Barlow S.B."/>
            <person name="Starkenburg S.R."/>
            <person name="Cattolico R.A."/>
        </authorList>
    </citation>
    <scope>NUCLEOTIDE SEQUENCE</scope>
    <source>
        <strain evidence="15">CCMP291</strain>
    </source>
</reference>
<accession>A0A0M0J9M2</accession>
<dbReference type="OrthoDB" id="202825at2759"/>
<dbReference type="Pfam" id="PF03133">
    <property type="entry name" value="TTL"/>
    <property type="match status" value="1"/>
</dbReference>
<dbReference type="InterPro" id="IPR011761">
    <property type="entry name" value="ATP-grasp"/>
</dbReference>
<evidence type="ECO:0000256" key="8">
    <source>
        <dbReference type="ARBA" id="ARBA00023069"/>
    </source>
</evidence>
<evidence type="ECO:0000256" key="7">
    <source>
        <dbReference type="ARBA" id="ARBA00022840"/>
    </source>
</evidence>
<keyword evidence="6 11" id="KW-0547">Nucleotide-binding</keyword>
<evidence type="ECO:0000256" key="3">
    <source>
        <dbReference type="ARBA" id="ARBA00022490"/>
    </source>
</evidence>
<dbReference type="PANTHER" id="PTHR12241:SF31">
    <property type="entry name" value="POLYGLUTAMYLASE COMPLEX SUBUNIT TTLL1"/>
    <property type="match status" value="1"/>
</dbReference>
<evidence type="ECO:0000256" key="5">
    <source>
        <dbReference type="ARBA" id="ARBA00022701"/>
    </source>
</evidence>
<evidence type="ECO:0000313" key="14">
    <source>
        <dbReference type="EMBL" id="KOO23032.1"/>
    </source>
</evidence>
<dbReference type="PROSITE" id="PS51221">
    <property type="entry name" value="TTL"/>
    <property type="match status" value="1"/>
</dbReference>
<keyword evidence="10" id="KW-0966">Cell projection</keyword>
<evidence type="ECO:0000256" key="9">
    <source>
        <dbReference type="ARBA" id="ARBA00023212"/>
    </source>
</evidence>
<dbReference type="PROSITE" id="PS50975">
    <property type="entry name" value="ATP_GRASP"/>
    <property type="match status" value="1"/>
</dbReference>
<keyword evidence="15" id="KW-1185">Reference proteome</keyword>
<dbReference type="GO" id="GO:0046872">
    <property type="term" value="F:metal ion binding"/>
    <property type="evidence" value="ECO:0007669"/>
    <property type="project" value="InterPro"/>
</dbReference>
<evidence type="ECO:0000256" key="2">
    <source>
        <dbReference type="ARBA" id="ARBA00006118"/>
    </source>
</evidence>
<protein>
    <submittedName>
        <fullName evidence="14">Putative tubulin polyglutamylase ttll1</fullName>
    </submittedName>
</protein>
<proteinExistence type="inferred from homology"/>
<keyword evidence="9" id="KW-0206">Cytoskeleton</keyword>
<comment type="caution">
    <text evidence="14">The sequence shown here is derived from an EMBL/GenBank/DDBJ whole genome shotgun (WGS) entry which is preliminary data.</text>
</comment>
<comment type="similarity">
    <text evidence="2">Belongs to the tubulin polyglutamylase family.</text>
</comment>
<dbReference type="InterPro" id="IPR004344">
    <property type="entry name" value="TTL/TTLL_fam"/>
</dbReference>
<keyword evidence="3" id="KW-0963">Cytoplasm</keyword>
<evidence type="ECO:0000256" key="12">
    <source>
        <dbReference type="SAM" id="MobiDB-lite"/>
    </source>
</evidence>
<dbReference type="GO" id="GO:0015631">
    <property type="term" value="F:tubulin binding"/>
    <property type="evidence" value="ECO:0007669"/>
    <property type="project" value="TreeGrafter"/>
</dbReference>
<dbReference type="GO" id="GO:0036064">
    <property type="term" value="C:ciliary basal body"/>
    <property type="evidence" value="ECO:0007669"/>
    <property type="project" value="TreeGrafter"/>
</dbReference>
<organism evidence="14 15">
    <name type="scientific">Chrysochromulina tobinii</name>
    <dbReference type="NCBI Taxonomy" id="1460289"/>
    <lineage>
        <taxon>Eukaryota</taxon>
        <taxon>Haptista</taxon>
        <taxon>Haptophyta</taxon>
        <taxon>Prymnesiophyceae</taxon>
        <taxon>Prymnesiales</taxon>
        <taxon>Chrysochromulinaceae</taxon>
        <taxon>Chrysochromulina</taxon>
    </lineage>
</organism>
<name>A0A0M0J9M2_9EUKA</name>
<feature type="region of interest" description="Disordered" evidence="12">
    <location>
        <begin position="418"/>
        <end position="453"/>
    </location>
</feature>